<comment type="caution">
    <text evidence="1">The sequence shown here is derived from an EMBL/GenBank/DDBJ whole genome shotgun (WGS) entry which is preliminary data.</text>
</comment>
<gene>
    <name evidence="1" type="ORF">GQF01_17730</name>
</gene>
<name>A0A6L8V336_9BACL</name>
<evidence type="ECO:0000313" key="2">
    <source>
        <dbReference type="Proteomes" id="UP000481087"/>
    </source>
</evidence>
<dbReference type="RefSeq" id="WP_161408062.1">
    <property type="nucleotide sequence ID" value="NZ_WTUZ01000020.1"/>
</dbReference>
<dbReference type="EMBL" id="WTUZ01000020">
    <property type="protein sequence ID" value="MZQ83956.1"/>
    <property type="molecule type" value="Genomic_DNA"/>
</dbReference>
<keyword evidence="2" id="KW-1185">Reference proteome</keyword>
<protein>
    <submittedName>
        <fullName evidence="1">Putative baseplate assembly protein</fullName>
    </submittedName>
</protein>
<proteinExistence type="predicted"/>
<evidence type="ECO:0000313" key="1">
    <source>
        <dbReference type="EMBL" id="MZQ83956.1"/>
    </source>
</evidence>
<reference evidence="1 2" key="1">
    <citation type="submission" date="2019-12" db="EMBL/GenBank/DDBJ databases">
        <title>Paenibacillus sp. nov. sp. isolated from soil.</title>
        <authorList>
            <person name="Kim J."/>
            <person name="Jeong S.E."/>
            <person name="Jung H.S."/>
            <person name="Jeon C.O."/>
        </authorList>
    </citation>
    <scope>NUCLEOTIDE SEQUENCE [LARGE SCALE GENOMIC DNA]</scope>
    <source>
        <strain evidence="1 2">5J-6</strain>
    </source>
</reference>
<dbReference type="InterPro" id="IPR011749">
    <property type="entry name" value="CHP02243"/>
</dbReference>
<dbReference type="AlphaFoldDB" id="A0A6L8V336"/>
<dbReference type="Proteomes" id="UP000481087">
    <property type="component" value="Unassembled WGS sequence"/>
</dbReference>
<organism evidence="1 2">
    <name type="scientific">Paenibacillus silvestris</name>
    <dbReference type="NCBI Taxonomy" id="2606219"/>
    <lineage>
        <taxon>Bacteria</taxon>
        <taxon>Bacillati</taxon>
        <taxon>Bacillota</taxon>
        <taxon>Bacilli</taxon>
        <taxon>Bacillales</taxon>
        <taxon>Paenibacillaceae</taxon>
        <taxon>Paenibacillus</taxon>
    </lineage>
</organism>
<accession>A0A6L8V336</accession>
<dbReference type="NCBIfam" id="TIGR02243">
    <property type="entry name" value="putative baseplate assembly protein"/>
    <property type="match status" value="1"/>
</dbReference>
<sequence>MLPIPNLDDRMFEQMVMEARKSIPKLFPEWTDENEHDPGITLLELMSWMTEMQQYYLDRVTEKNERKFLKLLGIRPREAVSAVCDVAFSNVDQPLVLPKGTPLQAMDQRFETARTVQLVPSLLEKVLVRTETAAGDFTSNNQAKIAYYAFGSDAISGSHLYLGFDRALPVDTEVSLAFQLYDRYPVRVSHREDAQAPVISSAKVGWTFAGAGQLADQGQRGQSEGWLPVEVVSDTTIHLSQSGEVRFRITSEMKPMALYPADDRSRYWICCTLEEEGYELPPKIEKVSLNSVQAAEQETFSEVTAFSSTGEPDQRFEVSSYLAYGGLHTVQVQNEQGRWSDWHIVAELKDYGPDDLVCQLLQDSARRMTRLHFGDGVNGSIPPQGAQRVRLIAYTAEFDYGRYVGGSKGLPGQTFEVARGRTFKPSSMLLQVGYWPRGGGSVVWDDWQSVDDFDNSKSTDRHYVYDAVAGTIRFGNNEAGLVPPKSVEPNIRFLALQAGGGERGNVKDGLVTGFTEEPGVSVTNPFPARGGLEAETLTQAKLRVRRELDTPTRAVTGEDYERIAKATPGLRVARVKAIPLYKPGMRDYPKVKAPAQMTVAVVPYSESDKPKASKGFLQTIKGHLDRHRLLTTELHVIPAEYIKITVHAVVVMEPKYKNEQRRITQELRMLLQPMDHGQGSEGWRFGRTVYKGDIYGVISRIKGVVYVQDLWLDAEGTGFQKDGAGDIHIPPYALVYSGNHEVETISQTDL</sequence>